<dbReference type="Proteomes" id="UP000193144">
    <property type="component" value="Unassembled WGS sequence"/>
</dbReference>
<dbReference type="PANTHER" id="PTHR38695">
    <property type="entry name" value="AMINO ACID PERMEASE_ SLC12A DOMAIN-CONTAINING PROTEIN"/>
    <property type="match status" value="1"/>
</dbReference>
<organism evidence="2 3">
    <name type="scientific">Clohesyomyces aquaticus</name>
    <dbReference type="NCBI Taxonomy" id="1231657"/>
    <lineage>
        <taxon>Eukaryota</taxon>
        <taxon>Fungi</taxon>
        <taxon>Dikarya</taxon>
        <taxon>Ascomycota</taxon>
        <taxon>Pezizomycotina</taxon>
        <taxon>Dothideomycetes</taxon>
        <taxon>Pleosporomycetidae</taxon>
        <taxon>Pleosporales</taxon>
        <taxon>Lindgomycetaceae</taxon>
        <taxon>Clohesyomyces</taxon>
    </lineage>
</organism>
<keyword evidence="3" id="KW-1185">Reference proteome</keyword>
<dbReference type="PANTHER" id="PTHR38695:SF1">
    <property type="entry name" value="AMINO ACID PERMEASE_ SLC12A DOMAIN-CONTAINING PROTEIN"/>
    <property type="match status" value="1"/>
</dbReference>
<dbReference type="EMBL" id="MCFA01000315">
    <property type="protein sequence ID" value="ORX94215.1"/>
    <property type="molecule type" value="Genomic_DNA"/>
</dbReference>
<sequence>MDSYQKVAVPLSVAACSLGALAVWYDFRSWKAFGTGGTPPTVQGYVKIRRWGLWLLFHGDNLLDASPIPDEGPSYLSKSDVPPRSGQRPKLTRWTLPQRQFREPITPKALETLFNLIPSTASAFSKTIRHGPSKTEGGTGPAIYVKPDVETINPAAHKIFYEVAHVHPAENSLHVYVAPRDARLVVEAGWGQRFPVTWLAPPSWIMVYAPRNEEEVEIVRKIVKAAAMFAVGGKLE</sequence>
<dbReference type="OrthoDB" id="5358398at2759"/>
<dbReference type="STRING" id="1231657.A0A1Y1Y8L1"/>
<proteinExistence type="predicted"/>
<dbReference type="AlphaFoldDB" id="A0A1Y1Y8L1"/>
<comment type="caution">
    <text evidence="2">The sequence shown here is derived from an EMBL/GenBank/DDBJ whole genome shotgun (WGS) entry which is preliminary data.</text>
</comment>
<dbReference type="InterPro" id="IPR040841">
    <property type="entry name" value="Luciferase_dom"/>
</dbReference>
<gene>
    <name evidence="2" type="ORF">BCR34DRAFT_608344</name>
</gene>
<feature type="domain" description="Luciferase" evidence="1">
    <location>
        <begin position="162"/>
        <end position="226"/>
    </location>
</feature>
<reference evidence="2 3" key="1">
    <citation type="submission" date="2016-07" db="EMBL/GenBank/DDBJ databases">
        <title>Pervasive Adenine N6-methylation of Active Genes in Fungi.</title>
        <authorList>
            <consortium name="DOE Joint Genome Institute"/>
            <person name="Mondo S.J."/>
            <person name="Dannebaum R.O."/>
            <person name="Kuo R.C."/>
            <person name="Labutti K."/>
            <person name="Haridas S."/>
            <person name="Kuo A."/>
            <person name="Salamov A."/>
            <person name="Ahrendt S.R."/>
            <person name="Lipzen A."/>
            <person name="Sullivan W."/>
            <person name="Andreopoulos W.B."/>
            <person name="Clum A."/>
            <person name="Lindquist E."/>
            <person name="Daum C."/>
            <person name="Ramamoorthy G.K."/>
            <person name="Gryganskyi A."/>
            <person name="Culley D."/>
            <person name="Magnuson J.K."/>
            <person name="James T.Y."/>
            <person name="O'Malley M.A."/>
            <person name="Stajich J.E."/>
            <person name="Spatafora J.W."/>
            <person name="Visel A."/>
            <person name="Grigoriev I.V."/>
        </authorList>
    </citation>
    <scope>NUCLEOTIDE SEQUENCE [LARGE SCALE GENOMIC DNA]</scope>
    <source>
        <strain evidence="2 3">CBS 115471</strain>
    </source>
</reference>
<dbReference type="InterPro" id="IPR048273">
    <property type="entry name" value="Luciferase"/>
</dbReference>
<name>A0A1Y1Y8L1_9PLEO</name>
<dbReference type="Pfam" id="PF17648">
    <property type="entry name" value="Luciferase"/>
    <property type="match status" value="1"/>
</dbReference>
<evidence type="ECO:0000313" key="2">
    <source>
        <dbReference type="EMBL" id="ORX94215.1"/>
    </source>
</evidence>
<protein>
    <recommendedName>
        <fullName evidence="1">Luciferase domain-containing protein</fullName>
    </recommendedName>
</protein>
<accession>A0A1Y1Y8L1</accession>
<evidence type="ECO:0000313" key="3">
    <source>
        <dbReference type="Proteomes" id="UP000193144"/>
    </source>
</evidence>
<evidence type="ECO:0000259" key="1">
    <source>
        <dbReference type="Pfam" id="PF17648"/>
    </source>
</evidence>